<reference evidence="2" key="1">
    <citation type="journal article" date="2020" name="bioRxiv">
        <title>A rank-normalized archaeal taxonomy based on genome phylogeny resolves widespread incomplete and uneven classifications.</title>
        <authorList>
            <person name="Rinke C."/>
            <person name="Chuvochina M."/>
            <person name="Mussig A.J."/>
            <person name="Chaumeil P.-A."/>
            <person name="Waite D.W."/>
            <person name="Whitman W.B."/>
            <person name="Parks D.H."/>
            <person name="Hugenholtz P."/>
        </authorList>
    </citation>
    <scope>NUCLEOTIDE SEQUENCE</scope>
    <source>
        <strain evidence="2">UBA8839</strain>
    </source>
</reference>
<dbReference type="EMBL" id="DUJP01000027">
    <property type="protein sequence ID" value="HII47069.1"/>
    <property type="molecule type" value="Genomic_DNA"/>
</dbReference>
<comment type="caution">
    <text evidence="2">The sequence shown here is derived from an EMBL/GenBank/DDBJ whole genome shotgun (WGS) entry which is preliminary data.</text>
</comment>
<evidence type="ECO:0000313" key="2">
    <source>
        <dbReference type="EMBL" id="HII47069.1"/>
    </source>
</evidence>
<evidence type="ECO:0000256" key="1">
    <source>
        <dbReference type="SAM" id="Phobius"/>
    </source>
</evidence>
<feature type="transmembrane region" description="Helical" evidence="1">
    <location>
        <begin position="12"/>
        <end position="35"/>
    </location>
</feature>
<organism evidence="2 3">
    <name type="scientific">Pyrobaculum aerophilum</name>
    <dbReference type="NCBI Taxonomy" id="13773"/>
    <lineage>
        <taxon>Archaea</taxon>
        <taxon>Thermoproteota</taxon>
        <taxon>Thermoprotei</taxon>
        <taxon>Thermoproteales</taxon>
        <taxon>Thermoproteaceae</taxon>
        <taxon>Pyrobaculum</taxon>
    </lineage>
</organism>
<dbReference type="Proteomes" id="UP000651120">
    <property type="component" value="Unassembled WGS sequence"/>
</dbReference>
<protein>
    <submittedName>
        <fullName evidence="2">Uncharacterized protein</fullName>
    </submittedName>
</protein>
<evidence type="ECO:0000313" key="3">
    <source>
        <dbReference type="Proteomes" id="UP000651120"/>
    </source>
</evidence>
<name>A0A832T0N0_9CREN</name>
<dbReference type="GeneID" id="1464511"/>
<dbReference type="OMA" id="QSATCRF"/>
<proteinExistence type="predicted"/>
<keyword evidence="1" id="KW-0472">Membrane</keyword>
<accession>A0A832T0N0</accession>
<dbReference type="InterPro" id="IPR012902">
    <property type="entry name" value="N_methyl_site"/>
</dbReference>
<gene>
    <name evidence="2" type="ORF">HA333_06380</name>
</gene>
<dbReference type="PROSITE" id="PS00409">
    <property type="entry name" value="PROKAR_NTER_METHYL"/>
    <property type="match status" value="1"/>
</dbReference>
<keyword evidence="1" id="KW-0812">Transmembrane</keyword>
<sequence>MNQKTRRKLRGLTTVEALLIAAGFIIVGVIGALTFQQIGKSASEALRANAIVTADRGGLDVTVEVLNGKLTAIALRYGESGGQLNDARLQGCWRATASGITPGTPSSRNPVVAGQSITCRFTASLQSGRQYVYVILAGDESGKTVQIAKGVVTVGIS</sequence>
<keyword evidence="1" id="KW-1133">Transmembrane helix</keyword>
<dbReference type="RefSeq" id="WP_011008638.1">
    <property type="nucleotide sequence ID" value="NZ_DAIOPL010000002.1"/>
</dbReference>
<dbReference type="AlphaFoldDB" id="A0A832T0N0"/>